<feature type="domain" description="Clathrin/coatomer adaptor adaptin-like N-terminal" evidence="12">
    <location>
        <begin position="56"/>
        <end position="341"/>
    </location>
</feature>
<keyword evidence="14" id="KW-1185">Reference proteome</keyword>
<dbReference type="Pfam" id="PF02485">
    <property type="entry name" value="Branch"/>
    <property type="match status" value="1"/>
</dbReference>
<keyword evidence="5" id="KW-0328">Glycosyltransferase</keyword>
<dbReference type="GO" id="GO:0006896">
    <property type="term" value="P:Golgi to vacuole transport"/>
    <property type="evidence" value="ECO:0007669"/>
    <property type="project" value="TreeGrafter"/>
</dbReference>
<evidence type="ECO:0000256" key="2">
    <source>
        <dbReference type="ARBA" id="ARBA00004606"/>
    </source>
</evidence>
<dbReference type="GO" id="GO:0030123">
    <property type="term" value="C:AP-3 adaptor complex"/>
    <property type="evidence" value="ECO:0007669"/>
    <property type="project" value="InterPro"/>
</dbReference>
<reference evidence="13 14" key="1">
    <citation type="journal article" date="2019" name="G3 (Bethesda)">
        <title>Sequencing of a Wild Apple (Malus baccata) Genome Unravels the Differences Between Cultivated and Wild Apple Species Regarding Disease Resistance and Cold Tolerance.</title>
        <authorList>
            <person name="Chen X."/>
        </authorList>
    </citation>
    <scope>NUCLEOTIDE SEQUENCE [LARGE SCALE GENOMIC DNA]</scope>
    <source>
        <strain evidence="14">cv. Shandingzi</strain>
        <tissue evidence="13">Leaves</tissue>
    </source>
</reference>
<evidence type="ECO:0000259" key="12">
    <source>
        <dbReference type="Pfam" id="PF01602"/>
    </source>
</evidence>
<accession>A0A540LVW9</accession>
<proteinExistence type="inferred from homology"/>
<feature type="compositionally biased region" description="Basic and acidic residues" evidence="11">
    <location>
        <begin position="699"/>
        <end position="718"/>
    </location>
</feature>
<evidence type="ECO:0000256" key="8">
    <source>
        <dbReference type="ARBA" id="ARBA00022927"/>
    </source>
</evidence>
<keyword evidence="6" id="KW-0808">Transferase</keyword>
<evidence type="ECO:0000256" key="9">
    <source>
        <dbReference type="ARBA" id="ARBA00023136"/>
    </source>
</evidence>
<dbReference type="GO" id="GO:0016757">
    <property type="term" value="F:glycosyltransferase activity"/>
    <property type="evidence" value="ECO:0007669"/>
    <property type="project" value="UniProtKB-KW"/>
</dbReference>
<dbReference type="InterPro" id="IPR017105">
    <property type="entry name" value="AP3_complex_dsu"/>
</dbReference>
<dbReference type="InterPro" id="IPR003406">
    <property type="entry name" value="Glyco_trans_14"/>
</dbReference>
<evidence type="ECO:0000256" key="5">
    <source>
        <dbReference type="ARBA" id="ARBA00022676"/>
    </source>
</evidence>
<keyword evidence="4" id="KW-0813">Transport</keyword>
<dbReference type="PANTHER" id="PTHR22781">
    <property type="entry name" value="DELTA ADAPTIN-RELATED"/>
    <property type="match status" value="1"/>
</dbReference>
<feature type="region of interest" description="Disordered" evidence="11">
    <location>
        <begin position="595"/>
        <end position="615"/>
    </location>
</feature>
<evidence type="ECO:0000256" key="6">
    <source>
        <dbReference type="ARBA" id="ARBA00022679"/>
    </source>
</evidence>
<evidence type="ECO:0000256" key="11">
    <source>
        <dbReference type="SAM" id="MobiDB-lite"/>
    </source>
</evidence>
<gene>
    <name evidence="13" type="ORF">C1H46_023798</name>
</gene>
<keyword evidence="7" id="KW-0677">Repeat</keyword>
<dbReference type="Gene3D" id="1.25.10.10">
    <property type="entry name" value="Leucine-rich Repeat Variant"/>
    <property type="match status" value="2"/>
</dbReference>
<dbReference type="STRING" id="106549.A0A540LVW9"/>
<evidence type="ECO:0000256" key="7">
    <source>
        <dbReference type="ARBA" id="ARBA00022737"/>
    </source>
</evidence>
<protein>
    <recommendedName>
        <fullName evidence="12">Clathrin/coatomer adaptor adaptin-like N-terminal domain-containing protein</fullName>
    </recommendedName>
</protein>
<keyword evidence="10" id="KW-0325">Glycoprotein</keyword>
<dbReference type="SUPFAM" id="SSF48371">
    <property type="entry name" value="ARM repeat"/>
    <property type="match status" value="1"/>
</dbReference>
<dbReference type="Proteomes" id="UP000315295">
    <property type="component" value="Unassembled WGS sequence"/>
</dbReference>
<feature type="compositionally biased region" description="Low complexity" evidence="11">
    <location>
        <begin position="681"/>
        <end position="692"/>
    </location>
</feature>
<comment type="subcellular location">
    <subcellularLocation>
        <location evidence="1">Endomembrane system</location>
    </subcellularLocation>
    <subcellularLocation>
        <location evidence="2">Membrane</location>
        <topology evidence="2">Single-pass type II membrane protein</topology>
    </subcellularLocation>
</comment>
<dbReference type="AlphaFoldDB" id="A0A540LVW9"/>
<dbReference type="Pfam" id="PF01602">
    <property type="entry name" value="Adaptin_N"/>
    <property type="match status" value="1"/>
</dbReference>
<comment type="caution">
    <text evidence="13">The sequence shown here is derived from an EMBL/GenBank/DDBJ whole genome shotgun (WGS) entry which is preliminary data.</text>
</comment>
<evidence type="ECO:0000313" key="13">
    <source>
        <dbReference type="EMBL" id="TQD90651.1"/>
    </source>
</evidence>
<keyword evidence="9" id="KW-0472">Membrane</keyword>
<dbReference type="InterPro" id="IPR016024">
    <property type="entry name" value="ARM-type_fold"/>
</dbReference>
<dbReference type="PANTHER" id="PTHR22781:SF12">
    <property type="entry name" value="AP-3 COMPLEX SUBUNIT DELTA-1"/>
    <property type="match status" value="1"/>
</dbReference>
<organism evidence="13 14">
    <name type="scientific">Malus baccata</name>
    <name type="common">Siberian crab apple</name>
    <name type="synonym">Pyrus baccata</name>
    <dbReference type="NCBI Taxonomy" id="106549"/>
    <lineage>
        <taxon>Eukaryota</taxon>
        <taxon>Viridiplantae</taxon>
        <taxon>Streptophyta</taxon>
        <taxon>Embryophyta</taxon>
        <taxon>Tracheophyta</taxon>
        <taxon>Spermatophyta</taxon>
        <taxon>Magnoliopsida</taxon>
        <taxon>eudicotyledons</taxon>
        <taxon>Gunneridae</taxon>
        <taxon>Pentapetalae</taxon>
        <taxon>rosids</taxon>
        <taxon>fabids</taxon>
        <taxon>Rosales</taxon>
        <taxon>Rosaceae</taxon>
        <taxon>Amygdaloideae</taxon>
        <taxon>Maleae</taxon>
        <taxon>Malus</taxon>
    </lineage>
</organism>
<evidence type="ECO:0000256" key="3">
    <source>
        <dbReference type="ARBA" id="ARBA00006613"/>
    </source>
</evidence>
<feature type="compositionally biased region" description="Basic residues" evidence="11">
    <location>
        <begin position="754"/>
        <end position="768"/>
    </location>
</feature>
<name>A0A540LVW9_MALBA</name>
<feature type="compositionally biased region" description="Basic residues" evidence="11">
    <location>
        <begin position="724"/>
        <end position="740"/>
    </location>
</feature>
<dbReference type="GO" id="GO:0006623">
    <property type="term" value="P:protein targeting to vacuole"/>
    <property type="evidence" value="ECO:0007669"/>
    <property type="project" value="TreeGrafter"/>
</dbReference>
<feature type="region of interest" description="Disordered" evidence="11">
    <location>
        <begin position="632"/>
        <end position="774"/>
    </location>
</feature>
<evidence type="ECO:0000313" key="14">
    <source>
        <dbReference type="Proteomes" id="UP000315295"/>
    </source>
</evidence>
<dbReference type="EMBL" id="VIEB01000446">
    <property type="protein sequence ID" value="TQD90651.1"/>
    <property type="molecule type" value="Genomic_DNA"/>
</dbReference>
<evidence type="ECO:0000256" key="10">
    <source>
        <dbReference type="ARBA" id="ARBA00023180"/>
    </source>
</evidence>
<dbReference type="InterPro" id="IPR002553">
    <property type="entry name" value="Clathrin/coatomer_adapt-like_N"/>
</dbReference>
<dbReference type="InterPro" id="IPR011989">
    <property type="entry name" value="ARM-like"/>
</dbReference>
<keyword evidence="8" id="KW-0653">Protein transport</keyword>
<comment type="similarity">
    <text evidence="3">Belongs to the adaptor complexes large subunit family.</text>
</comment>
<evidence type="ECO:0000256" key="4">
    <source>
        <dbReference type="ARBA" id="ARBA00022448"/>
    </source>
</evidence>
<evidence type="ECO:0000256" key="1">
    <source>
        <dbReference type="ARBA" id="ARBA00004308"/>
    </source>
</evidence>
<sequence length="1001" mass="111259">MSFAAFHVVELLSSTRFSHKKIAYHAAAHSFSDDTPVLVLITNQLRKDLTSTNEFEVLKIFAKLAPLEPRLAKRVVEPVCEHIRRTGAKSLLFECIRTVVTSLSDYESAVKVVVVKIREMLVDDDPNLKYLALQALSVVATKHLWAVLENKEVVIKSLSDVDPNIKLESLRLVMAMVSENNVAEICRVLVNYALKSDPEFCNEILGSILSTCCSDVYEIIVDFDWYVSLLGEMSRIPHCQQGEEIEKQLIDIGMRVKDVRPELVRVSRDLLIDPALLGNPFLHRMLSAAAWLSGQYVEFSINPFELMEALLQPRTTLLPPSIRAVYVQSALKVLLFCLNAYLLQRGNAASSSTFDILVPDVPGLVSERDGPESSSLAPCDAPVHCKQDEGFNPRVFNQSFEGLCVEHGGEETATLGQASASSSLKDSFTHESIVNLLNRVELAVVPLTGSYDVEILERARNILCFTELIKRDLLDSPVQKEESLEREGAQASQIIKLMHDAFSNDLGPVSVSAQERVPVPDGLVLAENLEDLETIFGDVQLPSLNSFSLGSPQYVERAGFSIPIHESKEEPVPSSESTSLLAEHRKQHGLYYLPSVNKEDDYPPANDTKLQADTNDDDGYLVKLTEQLLLSKKKPNHAKPRPVVVKLDGDQATIGTNPRPKEDLLSGTVRDVLLGSDTNPASSQGQASTNSSSKRKGKEKLNVDSAKENLGGVEKHDQGNPSSRKSKHHSHSKGRRHGSPGKKGDETEENGQKLKQKSSRTHSKHKARQRAEVPLNVVAQTPAVEWGSPTMMDGERRLLASALLDFTNERFVLLSESCIPLFNFTTIYSYLMNASESNIGSYDDPRKVGRGRYNPRMWPEINISDWRKGSQWFEVSRKLAVEIISDNKYYPIFKEHCSPPCYMDEHYIPTLVSIIGPEENSNRSVTWVDWSKSGPHPGRFGRNDVSEVILNQIRFGSNCSCSGNSNANSTTTCSMCFLFARKFMGDTLRPLLQIAPMLLGS</sequence>
<dbReference type="GO" id="GO:0010008">
    <property type="term" value="C:endosome membrane"/>
    <property type="evidence" value="ECO:0007669"/>
    <property type="project" value="TreeGrafter"/>
</dbReference>